<keyword evidence="1" id="KW-0238">DNA-binding</keyword>
<evidence type="ECO:0000313" key="4">
    <source>
        <dbReference type="Proteomes" id="UP000187499"/>
    </source>
</evidence>
<dbReference type="Pfam" id="PF01381">
    <property type="entry name" value="HTH_3"/>
    <property type="match status" value="1"/>
</dbReference>
<dbReference type="OrthoDB" id="9805856at2"/>
<dbReference type="InterPro" id="IPR001387">
    <property type="entry name" value="Cro/C1-type_HTH"/>
</dbReference>
<dbReference type="InterPro" id="IPR050807">
    <property type="entry name" value="TransReg_Diox_bact_type"/>
</dbReference>
<dbReference type="KEGG" id="lalw:BTM29_09045"/>
<accession>A0A1P8Q4B2</accession>
<dbReference type="CDD" id="cd00093">
    <property type="entry name" value="HTH_XRE"/>
    <property type="match status" value="1"/>
</dbReference>
<dbReference type="PROSITE" id="PS50943">
    <property type="entry name" value="HTH_CROC1"/>
    <property type="match status" value="1"/>
</dbReference>
<keyword evidence="4" id="KW-1185">Reference proteome</keyword>
<dbReference type="EMBL" id="CP019323">
    <property type="protein sequence ID" value="APX72686.1"/>
    <property type="molecule type" value="Genomic_DNA"/>
</dbReference>
<dbReference type="PANTHER" id="PTHR46797:SF1">
    <property type="entry name" value="METHYLPHOSPHONATE SYNTHASE"/>
    <property type="match status" value="1"/>
</dbReference>
<proteinExistence type="predicted"/>
<dbReference type="AlphaFoldDB" id="A0A1P8Q4B2"/>
<dbReference type="InterPro" id="IPR010982">
    <property type="entry name" value="Lambda_DNA-bd_dom_sf"/>
</dbReference>
<protein>
    <recommendedName>
        <fullName evidence="2">HTH cro/C1-type domain-containing protein</fullName>
    </recommendedName>
</protein>
<dbReference type="SUPFAM" id="SSF47413">
    <property type="entry name" value="lambda repressor-like DNA-binding domains"/>
    <property type="match status" value="1"/>
</dbReference>
<evidence type="ECO:0000256" key="1">
    <source>
        <dbReference type="ARBA" id="ARBA00023125"/>
    </source>
</evidence>
<reference evidence="4" key="1">
    <citation type="submission" date="2016-12" db="EMBL/GenBank/DDBJ databases">
        <authorList>
            <person name="Jung M.Y."/>
            <person name="Lee S.H."/>
        </authorList>
    </citation>
    <scope>NUCLEOTIDE SEQUENCE [LARGE SCALE GENOMIC DNA]</scope>
    <source>
        <strain evidence="4">WiKim39</strain>
    </source>
</reference>
<dbReference type="Gene3D" id="1.10.260.40">
    <property type="entry name" value="lambda repressor-like DNA-binding domains"/>
    <property type="match status" value="1"/>
</dbReference>
<dbReference type="GO" id="GO:0003700">
    <property type="term" value="F:DNA-binding transcription factor activity"/>
    <property type="evidence" value="ECO:0007669"/>
    <property type="project" value="TreeGrafter"/>
</dbReference>
<gene>
    <name evidence="3" type="ORF">BTM29_09045</name>
</gene>
<dbReference type="Proteomes" id="UP000187499">
    <property type="component" value="Chromosome"/>
</dbReference>
<dbReference type="STRING" id="1847728.BTM29_09045"/>
<evidence type="ECO:0000313" key="3">
    <source>
        <dbReference type="EMBL" id="APX72686.1"/>
    </source>
</evidence>
<dbReference type="GO" id="GO:0005829">
    <property type="term" value="C:cytosol"/>
    <property type="evidence" value="ECO:0007669"/>
    <property type="project" value="TreeGrafter"/>
</dbReference>
<dbReference type="GO" id="GO:0003677">
    <property type="term" value="F:DNA binding"/>
    <property type="evidence" value="ECO:0007669"/>
    <property type="project" value="UniProtKB-KW"/>
</dbReference>
<dbReference type="PANTHER" id="PTHR46797">
    <property type="entry name" value="HTH-TYPE TRANSCRIPTIONAL REGULATOR"/>
    <property type="match status" value="1"/>
</dbReference>
<organism evidence="3 4">
    <name type="scientific">Companilactobacillus allii</name>
    <dbReference type="NCBI Taxonomy" id="1847728"/>
    <lineage>
        <taxon>Bacteria</taxon>
        <taxon>Bacillati</taxon>
        <taxon>Bacillota</taxon>
        <taxon>Bacilli</taxon>
        <taxon>Lactobacillales</taxon>
        <taxon>Lactobacillaceae</taxon>
        <taxon>Companilactobacillus</taxon>
    </lineage>
</organism>
<dbReference type="RefSeq" id="WP_076616403.1">
    <property type="nucleotide sequence ID" value="NZ_CP019323.1"/>
</dbReference>
<sequence>MTVYDNIKKYSKIRGMSLQQVAEKSGLSKNMIYQYRTGKNPSLETLDKIANVLKVDRKDLLDDDSKKVISTTKEIDVKEAIDNDDVIMTFEGRPIPPEDLELMKRLLRGGRNDQ</sequence>
<feature type="domain" description="HTH cro/C1-type" evidence="2">
    <location>
        <begin position="7"/>
        <end position="60"/>
    </location>
</feature>
<name>A0A1P8Q4B2_9LACO</name>
<evidence type="ECO:0000259" key="2">
    <source>
        <dbReference type="PROSITE" id="PS50943"/>
    </source>
</evidence>
<dbReference type="SMART" id="SM00530">
    <property type="entry name" value="HTH_XRE"/>
    <property type="match status" value="1"/>
</dbReference>